<name>A0A6G1S5P1_9ACAR</name>
<keyword evidence="2" id="KW-0560">Oxidoreductase</keyword>
<dbReference type="GO" id="GO:0005737">
    <property type="term" value="C:cytoplasm"/>
    <property type="evidence" value="ECO:0007669"/>
    <property type="project" value="TreeGrafter"/>
</dbReference>
<dbReference type="PRINTS" id="PR00081">
    <property type="entry name" value="GDHRDH"/>
</dbReference>
<keyword evidence="1" id="KW-0521">NADP</keyword>
<protein>
    <submittedName>
        <fullName evidence="4">C-factor</fullName>
    </submittedName>
</protein>
<dbReference type="Gene3D" id="3.40.50.720">
    <property type="entry name" value="NAD(P)-binding Rossmann-like Domain"/>
    <property type="match status" value="1"/>
</dbReference>
<dbReference type="InterPro" id="IPR002347">
    <property type="entry name" value="SDR_fam"/>
</dbReference>
<organism evidence="4">
    <name type="scientific">Aceria tosichella</name>
    <name type="common">wheat curl mite</name>
    <dbReference type="NCBI Taxonomy" id="561515"/>
    <lineage>
        <taxon>Eukaryota</taxon>
        <taxon>Metazoa</taxon>
        <taxon>Ecdysozoa</taxon>
        <taxon>Arthropoda</taxon>
        <taxon>Chelicerata</taxon>
        <taxon>Arachnida</taxon>
        <taxon>Acari</taxon>
        <taxon>Acariformes</taxon>
        <taxon>Trombidiformes</taxon>
        <taxon>Prostigmata</taxon>
        <taxon>Eupodina</taxon>
        <taxon>Eriophyoidea</taxon>
        <taxon>Eriophyidae</taxon>
        <taxon>Eriophyinae</taxon>
        <taxon>Aceriini</taxon>
        <taxon>Aceria</taxon>
    </lineage>
</organism>
<evidence type="ECO:0000313" key="4">
    <source>
        <dbReference type="EMBL" id="MDE45826.1"/>
    </source>
</evidence>
<dbReference type="InterPro" id="IPR036291">
    <property type="entry name" value="NAD(P)-bd_dom_sf"/>
</dbReference>
<accession>A0A6G1S5P1</accession>
<reference evidence="4" key="1">
    <citation type="submission" date="2018-10" db="EMBL/GenBank/DDBJ databases">
        <title>Transcriptome assembly of Aceria tosichella (Wheat curl mite) Type 2.</title>
        <authorList>
            <person name="Scully E.D."/>
            <person name="Geib S.M."/>
            <person name="Palmer N.A."/>
            <person name="Gupta A.K."/>
            <person name="Sarath G."/>
            <person name="Tatineni S."/>
        </authorList>
    </citation>
    <scope>NUCLEOTIDE SEQUENCE</scope>
    <source>
        <strain evidence="4">LincolnNE</strain>
    </source>
</reference>
<dbReference type="Pfam" id="PF00106">
    <property type="entry name" value="adh_short"/>
    <property type="match status" value="1"/>
</dbReference>
<proteinExistence type="inferred from homology"/>
<dbReference type="EMBL" id="GGYP01001055">
    <property type="protein sequence ID" value="MDE45826.1"/>
    <property type="molecule type" value="Transcribed_RNA"/>
</dbReference>
<dbReference type="PRINTS" id="PR00080">
    <property type="entry name" value="SDRFAMILY"/>
</dbReference>
<dbReference type="InterPro" id="IPR051468">
    <property type="entry name" value="Fungal_SecMetab_SDRs"/>
</dbReference>
<dbReference type="CDD" id="cd05325">
    <property type="entry name" value="carb_red_sniffer_like_SDR_c"/>
    <property type="match status" value="1"/>
</dbReference>
<dbReference type="GO" id="GO:0016491">
    <property type="term" value="F:oxidoreductase activity"/>
    <property type="evidence" value="ECO:0007669"/>
    <property type="project" value="UniProtKB-KW"/>
</dbReference>
<evidence type="ECO:0000256" key="1">
    <source>
        <dbReference type="ARBA" id="ARBA00022857"/>
    </source>
</evidence>
<dbReference type="PANTHER" id="PTHR43544">
    <property type="entry name" value="SHORT-CHAIN DEHYDROGENASE/REDUCTASE"/>
    <property type="match status" value="1"/>
</dbReference>
<dbReference type="PANTHER" id="PTHR43544:SF7">
    <property type="entry name" value="NADB-LER2"/>
    <property type="match status" value="1"/>
</dbReference>
<comment type="similarity">
    <text evidence="3">Belongs to the short-chain dehydrogenases/reductases (SDR) family.</text>
</comment>
<gene>
    <name evidence="4" type="primary">csgA</name>
    <name evidence="4" type="ORF">g.2024</name>
</gene>
<evidence type="ECO:0000256" key="2">
    <source>
        <dbReference type="ARBA" id="ARBA00023002"/>
    </source>
</evidence>
<evidence type="ECO:0000256" key="3">
    <source>
        <dbReference type="RuleBase" id="RU000363"/>
    </source>
</evidence>
<dbReference type="AlphaFoldDB" id="A0A6G1S5P1"/>
<sequence length="241" mass="26238">MSYANIFITGASRGIGLELVKQYAAKASTKLLFATCRNESKAPELKQVAANSGGRVRIMELEVRDYDKYEKIVAEVTKEVGSDGLNLLINNAGIHIKADFHDAKRDDMMEVYEVNVVAPLFLTRALTPLLQASAKAGHKTFVANISSKVGSIADNTSGQMYAYRTSKAAFNQVSKSMSIQLGADNIIVAPIHPGWVQTDMGGPNAPIDTKTSVEHMIRTFENIKPEQAGLLLNYDGTVIPY</sequence>
<dbReference type="SUPFAM" id="SSF51735">
    <property type="entry name" value="NAD(P)-binding Rossmann-fold domains"/>
    <property type="match status" value="1"/>
</dbReference>